<gene>
    <name evidence="1" type="ORF">PIB30_025971</name>
</gene>
<reference evidence="1 2" key="1">
    <citation type="journal article" date="2023" name="Plants (Basel)">
        <title>Bridging the Gap: Combining Genomics and Transcriptomics Approaches to Understand Stylosanthes scabra, an Orphan Legume from the Brazilian Caatinga.</title>
        <authorList>
            <person name="Ferreira-Neto J.R.C."/>
            <person name="da Silva M.D."/>
            <person name="Binneck E."/>
            <person name="de Melo N.F."/>
            <person name="da Silva R.H."/>
            <person name="de Melo A.L.T.M."/>
            <person name="Pandolfi V."/>
            <person name="Bustamante F.O."/>
            <person name="Brasileiro-Vidal A.C."/>
            <person name="Benko-Iseppon A.M."/>
        </authorList>
    </citation>
    <scope>NUCLEOTIDE SEQUENCE [LARGE SCALE GENOMIC DNA]</scope>
    <source>
        <tissue evidence="1">Leaves</tissue>
    </source>
</reference>
<dbReference type="EMBL" id="JASCZI010060511">
    <property type="protein sequence ID" value="MED6133158.1"/>
    <property type="molecule type" value="Genomic_DNA"/>
</dbReference>
<evidence type="ECO:0000313" key="1">
    <source>
        <dbReference type="EMBL" id="MED6133158.1"/>
    </source>
</evidence>
<dbReference type="Proteomes" id="UP001341840">
    <property type="component" value="Unassembled WGS sequence"/>
</dbReference>
<proteinExistence type="predicted"/>
<name>A0ABU6SAV2_9FABA</name>
<evidence type="ECO:0000313" key="2">
    <source>
        <dbReference type="Proteomes" id="UP001341840"/>
    </source>
</evidence>
<protein>
    <submittedName>
        <fullName evidence="1">Uncharacterized protein</fullName>
    </submittedName>
</protein>
<keyword evidence="2" id="KW-1185">Reference proteome</keyword>
<sequence length="95" mass="10076">MEEGSAAVANSSCSRSNHDVVVVVHRSTVAVAGDERTPWRSFAPPPLVLEGTTVPSLHSVTFNWSHNRRGALSPLLLVVPEHAAAAVHTPSGHDH</sequence>
<organism evidence="1 2">
    <name type="scientific">Stylosanthes scabra</name>
    <dbReference type="NCBI Taxonomy" id="79078"/>
    <lineage>
        <taxon>Eukaryota</taxon>
        <taxon>Viridiplantae</taxon>
        <taxon>Streptophyta</taxon>
        <taxon>Embryophyta</taxon>
        <taxon>Tracheophyta</taxon>
        <taxon>Spermatophyta</taxon>
        <taxon>Magnoliopsida</taxon>
        <taxon>eudicotyledons</taxon>
        <taxon>Gunneridae</taxon>
        <taxon>Pentapetalae</taxon>
        <taxon>rosids</taxon>
        <taxon>fabids</taxon>
        <taxon>Fabales</taxon>
        <taxon>Fabaceae</taxon>
        <taxon>Papilionoideae</taxon>
        <taxon>50 kb inversion clade</taxon>
        <taxon>dalbergioids sensu lato</taxon>
        <taxon>Dalbergieae</taxon>
        <taxon>Pterocarpus clade</taxon>
        <taxon>Stylosanthes</taxon>
    </lineage>
</organism>
<comment type="caution">
    <text evidence="1">The sequence shown here is derived from an EMBL/GenBank/DDBJ whole genome shotgun (WGS) entry which is preliminary data.</text>
</comment>
<accession>A0ABU6SAV2</accession>